<evidence type="ECO:0000313" key="1">
    <source>
        <dbReference type="EMBL" id="MBX41428.1"/>
    </source>
</evidence>
<organism evidence="1">
    <name type="scientific">Rhizophora mucronata</name>
    <name type="common">Asiatic mangrove</name>
    <dbReference type="NCBI Taxonomy" id="61149"/>
    <lineage>
        <taxon>Eukaryota</taxon>
        <taxon>Viridiplantae</taxon>
        <taxon>Streptophyta</taxon>
        <taxon>Embryophyta</taxon>
        <taxon>Tracheophyta</taxon>
        <taxon>Spermatophyta</taxon>
        <taxon>Magnoliopsida</taxon>
        <taxon>eudicotyledons</taxon>
        <taxon>Gunneridae</taxon>
        <taxon>Pentapetalae</taxon>
        <taxon>rosids</taxon>
        <taxon>fabids</taxon>
        <taxon>Malpighiales</taxon>
        <taxon>Rhizophoraceae</taxon>
        <taxon>Rhizophora</taxon>
    </lineage>
</organism>
<dbReference type="EMBL" id="GGEC01060944">
    <property type="protein sequence ID" value="MBX41428.1"/>
    <property type="molecule type" value="Transcribed_RNA"/>
</dbReference>
<protein>
    <submittedName>
        <fullName evidence="1">Uncharacterized protein</fullName>
    </submittedName>
</protein>
<reference evidence="1" key="1">
    <citation type="submission" date="2018-02" db="EMBL/GenBank/DDBJ databases">
        <title>Rhizophora mucronata_Transcriptome.</title>
        <authorList>
            <person name="Meera S.P."/>
            <person name="Sreeshan A."/>
            <person name="Augustine A."/>
        </authorList>
    </citation>
    <scope>NUCLEOTIDE SEQUENCE</scope>
    <source>
        <tissue evidence="1">Leaf</tissue>
    </source>
</reference>
<name>A0A2P2NG14_RHIMU</name>
<sequence>MTAFFKYGCLKMMYLYNFCESN</sequence>
<proteinExistence type="predicted"/>
<accession>A0A2P2NG14</accession>
<dbReference type="AlphaFoldDB" id="A0A2P2NG14"/>